<proteinExistence type="predicted"/>
<dbReference type="Proteomes" id="UP000655225">
    <property type="component" value="Unassembled WGS sequence"/>
</dbReference>
<accession>A0A835D8S3</accession>
<evidence type="ECO:0000313" key="2">
    <source>
        <dbReference type="Proteomes" id="UP000655225"/>
    </source>
</evidence>
<name>A0A835D8S3_TETSI</name>
<dbReference type="EMBL" id="JABCRI010000014">
    <property type="protein sequence ID" value="KAF8394171.1"/>
    <property type="molecule type" value="Genomic_DNA"/>
</dbReference>
<protein>
    <submittedName>
        <fullName evidence="1">Uncharacterized protein</fullName>
    </submittedName>
</protein>
<sequence length="343" mass="36998">MKTEVDGFEVREGVARASQIIEGVTVAVVSELVVGGRELLKALRSDAGEIASKFGEFSEDHGSSSNEAVNQRLLAHLRNPRSCRAERRSEVGGIAFLFGRNVRSECHGDRIPAKEVSQRATCARDHPNLRETLDTKYSDFSTSEVTDQKVSMAGMLYHFFPTELLPPFQLPINGDRTTHQPVLPVETPPGEGIIKAGQLRTSVVFNDGPLLKAAPAIPVAPAPASSVQEEPQLTLLHLSCFFSTVTGMCPLRYKETVLDSRLSLMNISTVGLIWAGNGTFVAFHRWLCPTTNALSYTVVQVTTVNFKRYSISYVGAGGGLRLRGSRAGLKVGVAGSAAANSAK</sequence>
<keyword evidence="2" id="KW-1185">Reference proteome</keyword>
<evidence type="ECO:0000313" key="1">
    <source>
        <dbReference type="EMBL" id="KAF8394171.1"/>
    </source>
</evidence>
<reference evidence="1 2" key="1">
    <citation type="submission" date="2020-04" db="EMBL/GenBank/DDBJ databases">
        <title>Plant Genome Project.</title>
        <authorList>
            <person name="Zhang R.-G."/>
        </authorList>
    </citation>
    <scope>NUCLEOTIDE SEQUENCE [LARGE SCALE GENOMIC DNA]</scope>
    <source>
        <strain evidence="1">YNK0</strain>
        <tissue evidence="1">Leaf</tissue>
    </source>
</reference>
<comment type="caution">
    <text evidence="1">The sequence shown here is derived from an EMBL/GenBank/DDBJ whole genome shotgun (WGS) entry which is preliminary data.</text>
</comment>
<gene>
    <name evidence="1" type="ORF">HHK36_020377</name>
</gene>
<dbReference type="AlphaFoldDB" id="A0A835D8S3"/>
<organism evidence="1 2">
    <name type="scientific">Tetracentron sinense</name>
    <name type="common">Spur-leaf</name>
    <dbReference type="NCBI Taxonomy" id="13715"/>
    <lineage>
        <taxon>Eukaryota</taxon>
        <taxon>Viridiplantae</taxon>
        <taxon>Streptophyta</taxon>
        <taxon>Embryophyta</taxon>
        <taxon>Tracheophyta</taxon>
        <taxon>Spermatophyta</taxon>
        <taxon>Magnoliopsida</taxon>
        <taxon>Trochodendrales</taxon>
        <taxon>Trochodendraceae</taxon>
        <taxon>Tetracentron</taxon>
    </lineage>
</organism>